<dbReference type="EMBL" id="GBRH01170033">
    <property type="protein sequence ID" value="JAE27863.1"/>
    <property type="molecule type" value="Transcribed_RNA"/>
</dbReference>
<sequence length="19" mass="2183">MMFISLITCWRVEAAALIN</sequence>
<reference evidence="1" key="1">
    <citation type="submission" date="2014-09" db="EMBL/GenBank/DDBJ databases">
        <authorList>
            <person name="Magalhaes I.L.F."/>
            <person name="Oliveira U."/>
            <person name="Santos F.R."/>
            <person name="Vidigal T.H.D.A."/>
            <person name="Brescovit A.D."/>
            <person name="Santos A.J."/>
        </authorList>
    </citation>
    <scope>NUCLEOTIDE SEQUENCE</scope>
    <source>
        <tissue evidence="1">Shoot tissue taken approximately 20 cm above the soil surface</tissue>
    </source>
</reference>
<protein>
    <submittedName>
        <fullName evidence="1">Uncharacterized protein</fullName>
    </submittedName>
</protein>
<proteinExistence type="predicted"/>
<name>A0A0A9H4P3_ARUDO</name>
<evidence type="ECO:0000313" key="1">
    <source>
        <dbReference type="EMBL" id="JAE27863.1"/>
    </source>
</evidence>
<reference evidence="1" key="2">
    <citation type="journal article" date="2015" name="Data Brief">
        <title>Shoot transcriptome of the giant reed, Arundo donax.</title>
        <authorList>
            <person name="Barrero R.A."/>
            <person name="Guerrero F.D."/>
            <person name="Moolhuijzen P."/>
            <person name="Goolsby J.A."/>
            <person name="Tidwell J."/>
            <person name="Bellgard S.E."/>
            <person name="Bellgard M.I."/>
        </authorList>
    </citation>
    <scope>NUCLEOTIDE SEQUENCE</scope>
    <source>
        <tissue evidence="1">Shoot tissue taken approximately 20 cm above the soil surface</tissue>
    </source>
</reference>
<organism evidence="1">
    <name type="scientific">Arundo donax</name>
    <name type="common">Giant reed</name>
    <name type="synonym">Donax arundinaceus</name>
    <dbReference type="NCBI Taxonomy" id="35708"/>
    <lineage>
        <taxon>Eukaryota</taxon>
        <taxon>Viridiplantae</taxon>
        <taxon>Streptophyta</taxon>
        <taxon>Embryophyta</taxon>
        <taxon>Tracheophyta</taxon>
        <taxon>Spermatophyta</taxon>
        <taxon>Magnoliopsida</taxon>
        <taxon>Liliopsida</taxon>
        <taxon>Poales</taxon>
        <taxon>Poaceae</taxon>
        <taxon>PACMAD clade</taxon>
        <taxon>Arundinoideae</taxon>
        <taxon>Arundineae</taxon>
        <taxon>Arundo</taxon>
    </lineage>
</organism>
<accession>A0A0A9H4P3</accession>
<dbReference type="AlphaFoldDB" id="A0A0A9H4P3"/>